<organism evidence="4 5">
    <name type="scientific">Rhodotorula paludigena</name>
    <dbReference type="NCBI Taxonomy" id="86838"/>
    <lineage>
        <taxon>Eukaryota</taxon>
        <taxon>Fungi</taxon>
        <taxon>Dikarya</taxon>
        <taxon>Basidiomycota</taxon>
        <taxon>Pucciniomycotina</taxon>
        <taxon>Microbotryomycetes</taxon>
        <taxon>Sporidiobolales</taxon>
        <taxon>Sporidiobolaceae</taxon>
        <taxon>Rhodotorula</taxon>
    </lineage>
</organism>
<feature type="transmembrane region" description="Helical" evidence="2">
    <location>
        <begin position="189"/>
        <end position="212"/>
    </location>
</feature>
<dbReference type="InterPro" id="IPR045339">
    <property type="entry name" value="DUF6534"/>
</dbReference>
<name>A0AAV5GT42_9BASI</name>
<feature type="transmembrane region" description="Helical" evidence="2">
    <location>
        <begin position="99"/>
        <end position="121"/>
    </location>
</feature>
<sequence length="363" mass="39438">MLYSVFATLLCLSWDSGEFKRHPRFGRWTMLVCLLLGTAYTALIVQQSMDAAVDQNRTYGNLANGDVHWNALPILSGLIGSIVEAYLGVRAGILITRRWLRYAFWIWLACLILVGLAFASLTCVDGVLFYKGYAATDLPVTYNHATAVWLFTSAGADLSITIACAWALRSRMKGFNNVTDGLLRRLIYFSVRTAAISCFFSIVSSVVLLSLGDTDLESFLAFAFWMPMPGFYCLSLFTFQASSRRAIDERLGTNTTAAGANAGTPHHQGRGVYIRRQVDVVSGRKTASASSGFPPGTGQGVGTSSGGSARLGMPLQISVHQQSVTEYDEPAGPVDMGGGESSVDEDDEREKRDKREEGLGAFV</sequence>
<reference evidence="4 5" key="1">
    <citation type="submission" date="2021-12" db="EMBL/GenBank/DDBJ databases">
        <title>High titer production of polyol ester of fatty acids by Rhodotorula paludigena BS15 towards product separation-free biomass refinery.</title>
        <authorList>
            <person name="Mano J."/>
            <person name="Ono H."/>
            <person name="Tanaka T."/>
            <person name="Naito K."/>
            <person name="Sushida H."/>
            <person name="Ike M."/>
            <person name="Tokuyasu K."/>
            <person name="Kitaoka M."/>
        </authorList>
    </citation>
    <scope>NUCLEOTIDE SEQUENCE [LARGE SCALE GENOMIC DNA]</scope>
    <source>
        <strain evidence="4 5">BS15</strain>
    </source>
</reference>
<accession>A0AAV5GT42</accession>
<evidence type="ECO:0000259" key="3">
    <source>
        <dbReference type="Pfam" id="PF20152"/>
    </source>
</evidence>
<dbReference type="EMBL" id="BQKY01000013">
    <property type="protein sequence ID" value="GJN93119.1"/>
    <property type="molecule type" value="Genomic_DNA"/>
</dbReference>
<feature type="transmembrane region" description="Helical" evidence="2">
    <location>
        <begin position="67"/>
        <end position="87"/>
    </location>
</feature>
<keyword evidence="5" id="KW-1185">Reference proteome</keyword>
<comment type="caution">
    <text evidence="4">The sequence shown here is derived from an EMBL/GenBank/DDBJ whole genome shotgun (WGS) entry which is preliminary data.</text>
</comment>
<dbReference type="AlphaFoldDB" id="A0AAV5GT42"/>
<feature type="transmembrane region" description="Helical" evidence="2">
    <location>
        <begin position="218"/>
        <end position="239"/>
    </location>
</feature>
<feature type="transmembrane region" description="Helical" evidence="2">
    <location>
        <begin position="147"/>
        <end position="168"/>
    </location>
</feature>
<proteinExistence type="predicted"/>
<feature type="compositionally biased region" description="Basic and acidic residues" evidence="1">
    <location>
        <begin position="349"/>
        <end position="363"/>
    </location>
</feature>
<evidence type="ECO:0000256" key="1">
    <source>
        <dbReference type="SAM" id="MobiDB-lite"/>
    </source>
</evidence>
<keyword evidence="2" id="KW-0472">Membrane</keyword>
<evidence type="ECO:0000256" key="2">
    <source>
        <dbReference type="SAM" id="Phobius"/>
    </source>
</evidence>
<feature type="region of interest" description="Disordered" evidence="1">
    <location>
        <begin position="285"/>
        <end position="363"/>
    </location>
</feature>
<dbReference type="PANTHER" id="PTHR40465">
    <property type="entry name" value="CHROMOSOME 1, WHOLE GENOME SHOTGUN SEQUENCE"/>
    <property type="match status" value="1"/>
</dbReference>
<feature type="compositionally biased region" description="Gly residues" evidence="1">
    <location>
        <begin position="295"/>
        <end position="305"/>
    </location>
</feature>
<keyword evidence="2" id="KW-1133">Transmembrane helix</keyword>
<dbReference type="PANTHER" id="PTHR40465:SF1">
    <property type="entry name" value="DUF6534 DOMAIN-CONTAINING PROTEIN"/>
    <property type="match status" value="1"/>
</dbReference>
<protein>
    <recommendedName>
        <fullName evidence="3">DUF6534 domain-containing protein</fullName>
    </recommendedName>
</protein>
<feature type="domain" description="DUF6534" evidence="3">
    <location>
        <begin position="153"/>
        <end position="238"/>
    </location>
</feature>
<evidence type="ECO:0000313" key="5">
    <source>
        <dbReference type="Proteomes" id="UP001342314"/>
    </source>
</evidence>
<dbReference type="Proteomes" id="UP001342314">
    <property type="component" value="Unassembled WGS sequence"/>
</dbReference>
<keyword evidence="2" id="KW-0812">Transmembrane</keyword>
<dbReference type="Pfam" id="PF20152">
    <property type="entry name" value="DUF6534"/>
    <property type="match status" value="1"/>
</dbReference>
<feature type="transmembrane region" description="Helical" evidence="2">
    <location>
        <begin position="28"/>
        <end position="47"/>
    </location>
</feature>
<gene>
    <name evidence="4" type="ORF">Rhopal_006164-T1</name>
</gene>
<evidence type="ECO:0000313" key="4">
    <source>
        <dbReference type="EMBL" id="GJN93119.1"/>
    </source>
</evidence>